<evidence type="ECO:0000313" key="3">
    <source>
        <dbReference type="Proteomes" id="UP000032141"/>
    </source>
</evidence>
<accession>A0A0D3DJY5</accession>
<evidence type="ECO:0008006" key="4">
    <source>
        <dbReference type="Google" id="ProtNLM"/>
    </source>
</evidence>
<name>A0A0D3DJY5_BRAOL</name>
<feature type="region of interest" description="Disordered" evidence="1">
    <location>
        <begin position="89"/>
        <end position="120"/>
    </location>
</feature>
<evidence type="ECO:0000256" key="1">
    <source>
        <dbReference type="SAM" id="MobiDB-lite"/>
    </source>
</evidence>
<organism evidence="2 3">
    <name type="scientific">Brassica oleracea var. oleracea</name>
    <dbReference type="NCBI Taxonomy" id="109376"/>
    <lineage>
        <taxon>Eukaryota</taxon>
        <taxon>Viridiplantae</taxon>
        <taxon>Streptophyta</taxon>
        <taxon>Embryophyta</taxon>
        <taxon>Tracheophyta</taxon>
        <taxon>Spermatophyta</taxon>
        <taxon>Magnoliopsida</taxon>
        <taxon>eudicotyledons</taxon>
        <taxon>Gunneridae</taxon>
        <taxon>Pentapetalae</taxon>
        <taxon>rosids</taxon>
        <taxon>malvids</taxon>
        <taxon>Brassicales</taxon>
        <taxon>Brassicaceae</taxon>
        <taxon>Brassiceae</taxon>
        <taxon>Brassica</taxon>
    </lineage>
</organism>
<keyword evidence="3" id="KW-1185">Reference proteome</keyword>
<dbReference type="PANTHER" id="PTHR45023">
    <property type="match status" value="1"/>
</dbReference>
<protein>
    <recommendedName>
        <fullName evidence="4">No apical meristem-associated C-terminal domain-containing protein</fullName>
    </recommendedName>
</protein>
<reference evidence="2" key="2">
    <citation type="submission" date="2015-03" db="UniProtKB">
        <authorList>
            <consortium name="EnsemblPlants"/>
        </authorList>
    </citation>
    <scope>IDENTIFICATION</scope>
</reference>
<dbReference type="Gramene" id="Bo8g016820.1">
    <property type="protein sequence ID" value="Bo8g016820.1"/>
    <property type="gene ID" value="Bo8g016820"/>
</dbReference>
<sequence>MTPSSVSLFLRCRTVFSVDRSAFTVVMGFASTSSTKLLFRQLRLVGVGVVTHEIFFNDYKAKFTLEHAWLEPRHDQKWCGATKEKVSSKRRKLDDGSAQSSTSVPRCDGEGEAMARPPGVKVSKAKAKTKATISEEAMEFQSMWEIKQKDFELKDKLNKQKLLDGLFAKTEPLSDLEISLKNKLISEMLLR</sequence>
<reference evidence="2 3" key="1">
    <citation type="journal article" date="2014" name="Genome Biol.">
        <title>Transcriptome and methylome profiling reveals relics of genome dominance in the mesopolyploid Brassica oleracea.</title>
        <authorList>
            <person name="Parkin I.A."/>
            <person name="Koh C."/>
            <person name="Tang H."/>
            <person name="Robinson S.J."/>
            <person name="Kagale S."/>
            <person name="Clarke W.E."/>
            <person name="Town C.D."/>
            <person name="Nixon J."/>
            <person name="Krishnakumar V."/>
            <person name="Bidwell S.L."/>
            <person name="Denoeud F."/>
            <person name="Belcram H."/>
            <person name="Links M.G."/>
            <person name="Just J."/>
            <person name="Clarke C."/>
            <person name="Bender T."/>
            <person name="Huebert T."/>
            <person name="Mason A.S."/>
            <person name="Pires J.C."/>
            <person name="Barker G."/>
            <person name="Moore J."/>
            <person name="Walley P.G."/>
            <person name="Manoli S."/>
            <person name="Batley J."/>
            <person name="Edwards D."/>
            <person name="Nelson M.N."/>
            <person name="Wang X."/>
            <person name="Paterson A.H."/>
            <person name="King G."/>
            <person name="Bancroft I."/>
            <person name="Chalhoub B."/>
            <person name="Sharpe A.G."/>
        </authorList>
    </citation>
    <scope>NUCLEOTIDE SEQUENCE</scope>
    <source>
        <strain evidence="2 3">cv. TO1000</strain>
    </source>
</reference>
<dbReference type="PANTHER" id="PTHR45023:SF4">
    <property type="entry name" value="GLYCINE-RICH PROTEIN-RELATED"/>
    <property type="match status" value="1"/>
</dbReference>
<dbReference type="HOGENOM" id="CLU_012390_0_5_1"/>
<evidence type="ECO:0000313" key="2">
    <source>
        <dbReference type="EnsemblPlants" id="Bo8g016820.1"/>
    </source>
</evidence>
<proteinExistence type="predicted"/>
<dbReference type="EnsemblPlants" id="Bo8g016820.1">
    <property type="protein sequence ID" value="Bo8g016820.1"/>
    <property type="gene ID" value="Bo8g016820"/>
</dbReference>
<dbReference type="AlphaFoldDB" id="A0A0D3DJY5"/>
<dbReference type="Proteomes" id="UP000032141">
    <property type="component" value="Chromosome C8"/>
</dbReference>